<gene>
    <name evidence="7" type="ORF">V5799_002609</name>
</gene>
<feature type="compositionally biased region" description="Low complexity" evidence="6">
    <location>
        <begin position="719"/>
        <end position="732"/>
    </location>
</feature>
<evidence type="ECO:0000313" key="8">
    <source>
        <dbReference type="Proteomes" id="UP001321473"/>
    </source>
</evidence>
<evidence type="ECO:0000256" key="6">
    <source>
        <dbReference type="SAM" id="MobiDB-lite"/>
    </source>
</evidence>
<feature type="region of interest" description="Disordered" evidence="6">
    <location>
        <begin position="241"/>
        <end position="296"/>
    </location>
</feature>
<keyword evidence="4" id="KW-0206">Cytoskeleton</keyword>
<dbReference type="GO" id="GO:0034454">
    <property type="term" value="P:microtubule anchoring at centrosome"/>
    <property type="evidence" value="ECO:0007669"/>
    <property type="project" value="TreeGrafter"/>
</dbReference>
<sequence length="809" mass="90987">MSPQQLGFNPNLKVNLQDLTAQLEEEMVSGNNSSSYAFALASYQHELKHLKTNFEQAREERDRLRVNVAEANARSALIAQEVDEHHAKMEKASENRLLTLEKRHSEQLREVTEELQRERETTTLQLTRLRQRSEDELSAMRADELRLRAQVATLEQENRRLELELQEYSERYRELHRLGESQQKELESVVQLKQKIADLESGQTFLNDEHCQKILQELDVLRKQNKELKDSNDELTLELETLRQQQSASSGSRSSGHGKRHRRSGSWVSDYSRQGGLKRRGSEASSSEESDDDIPIAGKIRKRAGFSVSTGPEGIPCVADQLLTLEAADELGEAQREPLERLRARFEQALRDIEERWRQRVADLEAQLSGQPEVDKDSIDCAQSTIAKLQDELSMRNVLAERLRADVTALQNQLAQQREQLAAELSLREQELAQLSEQRRAADAKGHSLQAKLDEVERKAAEELAGNRDAWNAEREALLAEAELKTQELEELRRSVAEATASSEAVGRLQTDGDASSAAGVEGGESPSLQAVYESKLAEVRSQVEQDLVRKVRTDVERELRMSLEQNLKLQPSRRDSEPQAQLRPQDLTAQLTEDICLLLRQCLRCGGSPAGGDGAATLGAPDQGGAGDSDRTASEGGDPGASPHGVTSGASLQEQLASLIGRAINVVENHLETLHLQEHQRLRKNCEEQLQRLKQKHMMERLECELQHNEELERFRKQQQQQSGPSASQRQGEQKQPTVVGPSKIDTLLRDLYVENARLLRALQRAEDGRRRAEHNSTRLQYKCRVLSKLLTDVTRAAVDGSSKVACA</sequence>
<evidence type="ECO:0000256" key="2">
    <source>
        <dbReference type="ARBA" id="ARBA00022490"/>
    </source>
</evidence>
<feature type="region of interest" description="Disordered" evidence="6">
    <location>
        <begin position="615"/>
        <end position="649"/>
    </location>
</feature>
<dbReference type="PANTHER" id="PTHR18905">
    <property type="entry name" value="NINEIN"/>
    <property type="match status" value="1"/>
</dbReference>
<evidence type="ECO:0000256" key="5">
    <source>
        <dbReference type="SAM" id="Coils"/>
    </source>
</evidence>
<dbReference type="AlphaFoldDB" id="A0AAQ4DBB6"/>
<evidence type="ECO:0000256" key="4">
    <source>
        <dbReference type="ARBA" id="ARBA00023212"/>
    </source>
</evidence>
<dbReference type="EMBL" id="JARKHS020032643">
    <property type="protein sequence ID" value="KAK8759756.1"/>
    <property type="molecule type" value="Genomic_DNA"/>
</dbReference>
<feature type="coiled-coil region" evidence="5">
    <location>
        <begin position="40"/>
        <end position="74"/>
    </location>
</feature>
<feature type="region of interest" description="Disordered" evidence="6">
    <location>
        <begin position="500"/>
        <end position="527"/>
    </location>
</feature>
<reference evidence="7 8" key="1">
    <citation type="journal article" date="2023" name="Arcadia Sci">
        <title>De novo assembly of a long-read Amblyomma americanum tick genome.</title>
        <authorList>
            <person name="Chou S."/>
            <person name="Poskanzer K.E."/>
            <person name="Rollins M."/>
            <person name="Thuy-Boun P.S."/>
        </authorList>
    </citation>
    <scope>NUCLEOTIDE SEQUENCE [LARGE SCALE GENOMIC DNA]</scope>
    <source>
        <strain evidence="7">F_SG_1</strain>
        <tissue evidence="7">Salivary glands</tissue>
    </source>
</reference>
<name>A0AAQ4DBB6_AMBAM</name>
<dbReference type="Proteomes" id="UP001321473">
    <property type="component" value="Unassembled WGS sequence"/>
</dbReference>
<keyword evidence="3" id="KW-0597">Phosphoprotein</keyword>
<feature type="coiled-coil region" evidence="5">
    <location>
        <begin position="336"/>
        <end position="367"/>
    </location>
</feature>
<comment type="subcellular location">
    <subcellularLocation>
        <location evidence="1">Cytoplasm</location>
        <location evidence="1">Cytoskeleton</location>
        <location evidence="1">Microtubule organizing center</location>
        <location evidence="1">Centrosome</location>
    </subcellularLocation>
</comment>
<comment type="caution">
    <text evidence="7">The sequence shown here is derived from an EMBL/GenBank/DDBJ whole genome shotgun (WGS) entry which is preliminary data.</text>
</comment>
<keyword evidence="8" id="KW-1185">Reference proteome</keyword>
<keyword evidence="2" id="KW-0963">Cytoplasm</keyword>
<feature type="coiled-coil region" evidence="5">
    <location>
        <begin position="101"/>
        <end position="185"/>
    </location>
</feature>
<protein>
    <submittedName>
        <fullName evidence="7">Uncharacterized protein</fullName>
    </submittedName>
</protein>
<evidence type="ECO:0000313" key="7">
    <source>
        <dbReference type="EMBL" id="KAK8759756.1"/>
    </source>
</evidence>
<feature type="coiled-coil region" evidence="5">
    <location>
        <begin position="677"/>
        <end position="704"/>
    </location>
</feature>
<evidence type="ECO:0000256" key="3">
    <source>
        <dbReference type="ARBA" id="ARBA00022553"/>
    </source>
</evidence>
<accession>A0AAQ4DBB6</accession>
<dbReference type="GO" id="GO:0005813">
    <property type="term" value="C:centrosome"/>
    <property type="evidence" value="ECO:0007669"/>
    <property type="project" value="UniProtKB-SubCell"/>
</dbReference>
<dbReference type="PANTHER" id="PTHR18905:SF13">
    <property type="entry name" value="NON-CENTROSOMAL MICROTUBULE ARRAY"/>
    <property type="match status" value="1"/>
</dbReference>
<feature type="region of interest" description="Disordered" evidence="6">
    <location>
        <begin position="715"/>
        <end position="742"/>
    </location>
</feature>
<organism evidence="7 8">
    <name type="scientific">Amblyomma americanum</name>
    <name type="common">Lone star tick</name>
    <dbReference type="NCBI Taxonomy" id="6943"/>
    <lineage>
        <taxon>Eukaryota</taxon>
        <taxon>Metazoa</taxon>
        <taxon>Ecdysozoa</taxon>
        <taxon>Arthropoda</taxon>
        <taxon>Chelicerata</taxon>
        <taxon>Arachnida</taxon>
        <taxon>Acari</taxon>
        <taxon>Parasitiformes</taxon>
        <taxon>Ixodida</taxon>
        <taxon>Ixodoidea</taxon>
        <taxon>Ixodidae</taxon>
        <taxon>Amblyomminae</taxon>
        <taxon>Amblyomma</taxon>
    </lineage>
</organism>
<evidence type="ECO:0000256" key="1">
    <source>
        <dbReference type="ARBA" id="ARBA00004300"/>
    </source>
</evidence>
<proteinExistence type="predicted"/>
<keyword evidence="5" id="KW-0175">Coiled coil</keyword>